<evidence type="ECO:0000256" key="3">
    <source>
        <dbReference type="SAM" id="MobiDB-lite"/>
    </source>
</evidence>
<accession>A0A6U5XYI2</accession>
<evidence type="ECO:0000256" key="1">
    <source>
        <dbReference type="PROSITE-ProRule" id="PRU00076"/>
    </source>
</evidence>
<dbReference type="Gene3D" id="2.60.40.10">
    <property type="entry name" value="Immunoglobulins"/>
    <property type="match status" value="2"/>
</dbReference>
<comment type="caution">
    <text evidence="1">Lacks conserved residue(s) required for the propagation of feature annotation.</text>
</comment>
<keyword evidence="4" id="KW-0472">Membrane</keyword>
<dbReference type="PROSITE" id="PS51257">
    <property type="entry name" value="PROKAR_LIPOPROTEIN"/>
    <property type="match status" value="1"/>
</dbReference>
<evidence type="ECO:0000256" key="5">
    <source>
        <dbReference type="SAM" id="SignalP"/>
    </source>
</evidence>
<dbReference type="InterPro" id="IPR017868">
    <property type="entry name" value="Filamin/ABP280_repeat-like"/>
</dbReference>
<keyword evidence="5" id="KW-0732">Signal</keyword>
<keyword evidence="1" id="KW-1015">Disulfide bond</keyword>
<keyword evidence="4" id="KW-1133">Transmembrane helix</keyword>
<dbReference type="PANTHER" id="PTHR24035">
    <property type="entry name" value="MULTIPLE EPIDERMAL GROWTH FACTOR-LIKE DOMAINS PROTEIN"/>
    <property type="match status" value="1"/>
</dbReference>
<evidence type="ECO:0000313" key="8">
    <source>
        <dbReference type="EMBL" id="CAE2276818.1"/>
    </source>
</evidence>
<evidence type="ECO:0000256" key="4">
    <source>
        <dbReference type="SAM" id="Phobius"/>
    </source>
</evidence>
<dbReference type="EMBL" id="HBKN01010344">
    <property type="protein sequence ID" value="CAE2276809.1"/>
    <property type="molecule type" value="Transcribed_RNA"/>
</dbReference>
<feature type="chain" id="PRO_5035585895" description="EGF-like domain-containing protein" evidence="5">
    <location>
        <begin position="27"/>
        <end position="1071"/>
    </location>
</feature>
<dbReference type="Gene3D" id="2.170.300.10">
    <property type="entry name" value="Tie2 ligand-binding domain superfamily"/>
    <property type="match status" value="1"/>
</dbReference>
<dbReference type="InterPro" id="IPR052108">
    <property type="entry name" value="MEGF/SIB"/>
</dbReference>
<feature type="signal peptide" evidence="5">
    <location>
        <begin position="1"/>
        <end position="26"/>
    </location>
</feature>
<proteinExistence type="predicted"/>
<gene>
    <name evidence="7" type="ORF">GTHE00462_LOCUS8181</name>
    <name evidence="8" type="ORF">GTHE00462_LOCUS8184</name>
</gene>
<feature type="region of interest" description="Disordered" evidence="3">
    <location>
        <begin position="464"/>
        <end position="501"/>
    </location>
</feature>
<dbReference type="InterPro" id="IPR013783">
    <property type="entry name" value="Ig-like_fold"/>
</dbReference>
<evidence type="ECO:0000259" key="6">
    <source>
        <dbReference type="PROSITE" id="PS50026"/>
    </source>
</evidence>
<organism evidence="8">
    <name type="scientific">Guillardia theta</name>
    <name type="common">Cryptophyte</name>
    <name type="synonym">Cryptomonas phi</name>
    <dbReference type="NCBI Taxonomy" id="55529"/>
    <lineage>
        <taxon>Eukaryota</taxon>
        <taxon>Cryptophyceae</taxon>
        <taxon>Pyrenomonadales</taxon>
        <taxon>Geminigeraceae</taxon>
        <taxon>Guillardia</taxon>
    </lineage>
</organism>
<feature type="disulfide bond" evidence="1">
    <location>
        <begin position="960"/>
        <end position="969"/>
    </location>
</feature>
<dbReference type="InterPro" id="IPR014756">
    <property type="entry name" value="Ig_E-set"/>
</dbReference>
<name>A0A6U5XYI2_GUITH</name>
<feature type="domain" description="EGF-like" evidence="6">
    <location>
        <begin position="935"/>
        <end position="970"/>
    </location>
</feature>
<dbReference type="PROSITE" id="PS00022">
    <property type="entry name" value="EGF_1"/>
    <property type="match status" value="2"/>
</dbReference>
<feature type="repeat" description="Filamin" evidence="2">
    <location>
        <begin position="165"/>
        <end position="300"/>
    </location>
</feature>
<evidence type="ECO:0000256" key="2">
    <source>
        <dbReference type="PROSITE-ProRule" id="PRU00087"/>
    </source>
</evidence>
<dbReference type="PANTHER" id="PTHR24035:SF109">
    <property type="entry name" value="PROTEIN DRAPER"/>
    <property type="match status" value="1"/>
</dbReference>
<keyword evidence="4" id="KW-0812">Transmembrane</keyword>
<dbReference type="PROSITE" id="PS50026">
    <property type="entry name" value="EGF_3"/>
    <property type="match status" value="1"/>
</dbReference>
<feature type="region of interest" description="Disordered" evidence="3">
    <location>
        <begin position="26"/>
        <end position="82"/>
    </location>
</feature>
<dbReference type="SUPFAM" id="SSF57196">
    <property type="entry name" value="EGF/Laminin"/>
    <property type="match status" value="1"/>
</dbReference>
<feature type="transmembrane region" description="Helical" evidence="4">
    <location>
        <begin position="979"/>
        <end position="1004"/>
    </location>
</feature>
<feature type="repeat" description="Filamin" evidence="2">
    <location>
        <begin position="811"/>
        <end position="852"/>
    </location>
</feature>
<dbReference type="AlphaFoldDB" id="A0A6U5XYI2"/>
<feature type="compositionally biased region" description="Basic residues" evidence="3">
    <location>
        <begin position="71"/>
        <end position="80"/>
    </location>
</feature>
<keyword evidence="1" id="KW-0245">EGF-like domain</keyword>
<reference evidence="8" key="1">
    <citation type="submission" date="2021-01" db="EMBL/GenBank/DDBJ databases">
        <authorList>
            <person name="Corre E."/>
            <person name="Pelletier E."/>
            <person name="Niang G."/>
            <person name="Scheremetjew M."/>
            <person name="Finn R."/>
            <person name="Kale V."/>
            <person name="Holt S."/>
            <person name="Cochrane G."/>
            <person name="Meng A."/>
            <person name="Brown T."/>
            <person name="Cohen L."/>
        </authorList>
    </citation>
    <scope>NUCLEOTIDE SEQUENCE</scope>
    <source>
        <strain evidence="8">CCMP 2712</strain>
    </source>
</reference>
<dbReference type="EMBL" id="HBKN01010347">
    <property type="protein sequence ID" value="CAE2276818.1"/>
    <property type="molecule type" value="Transcribed_RNA"/>
</dbReference>
<dbReference type="InterPro" id="IPR000742">
    <property type="entry name" value="EGF"/>
</dbReference>
<dbReference type="PROSITE" id="PS50194">
    <property type="entry name" value="FILAMIN_REPEAT"/>
    <property type="match status" value="2"/>
</dbReference>
<dbReference type="SMART" id="SM00181">
    <property type="entry name" value="EGF"/>
    <property type="match status" value="3"/>
</dbReference>
<protein>
    <recommendedName>
        <fullName evidence="6">EGF-like domain-containing protein</fullName>
    </recommendedName>
</protein>
<dbReference type="SUPFAM" id="SSF81296">
    <property type="entry name" value="E set domains"/>
    <property type="match status" value="2"/>
</dbReference>
<feature type="compositionally biased region" description="Polar residues" evidence="3">
    <location>
        <begin position="46"/>
        <end position="63"/>
    </location>
</feature>
<evidence type="ECO:0000313" key="7">
    <source>
        <dbReference type="EMBL" id="CAE2276809.1"/>
    </source>
</evidence>
<dbReference type="PROSITE" id="PS01186">
    <property type="entry name" value="EGF_2"/>
    <property type="match status" value="1"/>
</dbReference>
<sequence>MGASNRLPLYAACVLVACALVQTTSGQVASQGQEDARRDWRRLSPAVNNNDTERSASGLSGQEQEPLIAKAQRRGRRDRSFRHEVAAGNDTRALSFYGAAEEHGAAHRHVRRPIKHATWMEEGRQGLLELRQVNSTTSLSSAGLSYIRGNEGDSENNLVPVIGGRGVSTPLLALLKGNGLMEGVVGDTSLFFVETSGWTSTDFRTSCKRNVTVSIQQAQSSNSLKYSIECQAFQNAVNSSNSSESSDPGVSNETICGNPDSQGKCEIYQIQYVPLVWGTYLISIFVDGQSTEFSPYQAFFFPPNWYPFYNHSVLQSPKDDWQYGDKLQFSIVTKNYLGARTNSCDAAVSAVLRGVRDVKANVTCAKTSSGSSYLISVTSAVEDGVWTLYGLMDGFNVHRSPLTVNIRPGVSAKHSYLTGNGIDEVMAGKSADVVLHLMMHNNTAATDCREPALLVLVENWHSAEDDNEEEGNGPPGNVASNTSSGHNRRVGKSYESDSNGPAEVRRSILGELVSCEAGVYHFTYTVTAAGNYSLSVLVGKYKDLVYDRALLIEVLPGELSSQHCGLVAGKLGSGTMLYGSSVTFGLYLRDSYGNYISCAHYRRGYRFHNISEVTIYHEPGDDASSASWQVPGIIGQCRDNVYHDGTFQVVDGVVMVTFQIPRPSGESTTKEVALDIEVRVNGRRLKEGPYPTVIRPARLDPANCVISGLGTRGAQPGEEQLLHLQLVNELNENMSTCGSLEEIVGASSAQKCSTLSTAEACKPRTDCEWVVVEPNSGACSSTKQKELVEVYLEAIPESGSTSSSQERLSGKVRSCDHGRYTLSYSMTEIGRYSLYVKVGEYDAGGAPFRVTIAPGCRSGAVLFPCLGRGMCLRSGKCVCGDGYLGVDCSIGCPGLTEDGSYCSGRGNCSAHRDQVLGTEIGVCKCVYGYFGRLCDRECPGGASSVCSDNGVCLDNGDCECWSGYGGDKCQFKNKEVATFGSMSALIILISMLIVTVVLVVGIVLKNAVVRRREYRSMVNEDEEGRAASAAMDLPSHWFLDRCADKILDVISGPQGQREKREEFVRGGASQL</sequence>